<sequence>MSLITSCSTRLTTAPAVRTIDRCRVSRGARACSSPDRVETDAPAPLRTAIAAGLGAIVSLARPDVALASGPGPQYSGVDPNESSLIQSLKKKSEENKARYDEERLDNYYKRDFRINKILGAEVLAEPCDPRDPEFGYKCAPKLPRLPQDRVDPFDPRSDKYAPRKGAVFGLNDLNIDFEESFPGNVGAERGDGGVPAVDAEPKEGPADVDAIVEGAIDGVIAGTREEDAGGIGVDETLRGASN</sequence>
<gene>
    <name evidence="2" type="ORF">MICPUN_57222</name>
</gene>
<dbReference type="Proteomes" id="UP000002009">
    <property type="component" value="Chromosome 3"/>
</dbReference>
<dbReference type="InParanoid" id="C1E2F7"/>
<protein>
    <submittedName>
        <fullName evidence="2">Uncharacterized protein</fullName>
    </submittedName>
</protein>
<evidence type="ECO:0000256" key="1">
    <source>
        <dbReference type="SAM" id="MobiDB-lite"/>
    </source>
</evidence>
<accession>C1E2F7</accession>
<dbReference type="GeneID" id="8241842"/>
<dbReference type="AlphaFoldDB" id="C1E2F7"/>
<reference evidence="2 3" key="1">
    <citation type="journal article" date="2009" name="Science">
        <title>Green evolution and dynamic adaptations revealed by genomes of the marine picoeukaryotes Micromonas.</title>
        <authorList>
            <person name="Worden A.Z."/>
            <person name="Lee J.H."/>
            <person name="Mock T."/>
            <person name="Rouze P."/>
            <person name="Simmons M.P."/>
            <person name="Aerts A.L."/>
            <person name="Allen A.E."/>
            <person name="Cuvelier M.L."/>
            <person name="Derelle E."/>
            <person name="Everett M.V."/>
            <person name="Foulon E."/>
            <person name="Grimwood J."/>
            <person name="Gundlach H."/>
            <person name="Henrissat B."/>
            <person name="Napoli C."/>
            <person name="McDonald S.M."/>
            <person name="Parker M.S."/>
            <person name="Rombauts S."/>
            <person name="Salamov A."/>
            <person name="Von Dassow P."/>
            <person name="Badger J.H."/>
            <person name="Coutinho P.M."/>
            <person name="Demir E."/>
            <person name="Dubchak I."/>
            <person name="Gentemann C."/>
            <person name="Eikrem W."/>
            <person name="Gready J.E."/>
            <person name="John U."/>
            <person name="Lanier W."/>
            <person name="Lindquist E.A."/>
            <person name="Lucas S."/>
            <person name="Mayer K.F."/>
            <person name="Moreau H."/>
            <person name="Not F."/>
            <person name="Otillar R."/>
            <person name="Panaud O."/>
            <person name="Pangilinan J."/>
            <person name="Paulsen I."/>
            <person name="Piegu B."/>
            <person name="Poliakov A."/>
            <person name="Robbens S."/>
            <person name="Schmutz J."/>
            <person name="Toulza E."/>
            <person name="Wyss T."/>
            <person name="Zelensky A."/>
            <person name="Zhou K."/>
            <person name="Armbrust E.V."/>
            <person name="Bhattacharya D."/>
            <person name="Goodenough U.W."/>
            <person name="Van de Peer Y."/>
            <person name="Grigoriev I.V."/>
        </authorList>
    </citation>
    <scope>NUCLEOTIDE SEQUENCE [LARGE SCALE GENOMIC DNA]</scope>
    <source>
        <strain evidence="3">RCC299 / NOUM17</strain>
    </source>
</reference>
<evidence type="ECO:0000313" key="3">
    <source>
        <dbReference type="Proteomes" id="UP000002009"/>
    </source>
</evidence>
<dbReference type="KEGG" id="mis:MICPUN_57222"/>
<organism evidence="2 3">
    <name type="scientific">Micromonas commoda (strain RCC299 / NOUM17 / CCMP2709)</name>
    <name type="common">Picoplanktonic green alga</name>
    <dbReference type="NCBI Taxonomy" id="296587"/>
    <lineage>
        <taxon>Eukaryota</taxon>
        <taxon>Viridiplantae</taxon>
        <taxon>Chlorophyta</taxon>
        <taxon>Mamiellophyceae</taxon>
        <taxon>Mamiellales</taxon>
        <taxon>Mamiellaceae</taxon>
        <taxon>Micromonas</taxon>
    </lineage>
</organism>
<proteinExistence type="predicted"/>
<dbReference type="EMBL" id="CP001324">
    <property type="protein sequence ID" value="ACO62334.1"/>
    <property type="molecule type" value="Genomic_DNA"/>
</dbReference>
<keyword evidence="3" id="KW-1185">Reference proteome</keyword>
<dbReference type="OrthoDB" id="544623at2759"/>
<feature type="region of interest" description="Disordered" evidence="1">
    <location>
        <begin position="186"/>
        <end position="208"/>
    </location>
</feature>
<name>C1E2F7_MICCC</name>
<evidence type="ECO:0000313" key="2">
    <source>
        <dbReference type="EMBL" id="ACO62334.1"/>
    </source>
</evidence>
<dbReference type="RefSeq" id="XP_002501076.1">
    <property type="nucleotide sequence ID" value="XM_002501030.1"/>
</dbReference>